<accession>A0ABR9Y173</accession>
<keyword evidence="3" id="KW-1185">Reference proteome</keyword>
<evidence type="ECO:0000256" key="1">
    <source>
        <dbReference type="SAM" id="MobiDB-lite"/>
    </source>
</evidence>
<protein>
    <submittedName>
        <fullName evidence="2">Uncharacterized protein</fullName>
    </submittedName>
</protein>
<name>A0ABR9Y173_9PROT</name>
<gene>
    <name evidence="2" type="ORF">HKD24_00095</name>
</gene>
<feature type="region of interest" description="Disordered" evidence="1">
    <location>
        <begin position="136"/>
        <end position="159"/>
    </location>
</feature>
<reference evidence="2" key="1">
    <citation type="submission" date="2020-04" db="EMBL/GenBank/DDBJ databases">
        <authorList>
            <person name="Sombolestani A."/>
        </authorList>
    </citation>
    <scope>NUCLEOTIDE SEQUENCE</scope>
    <source>
        <strain evidence="2">LMG 31484</strain>
    </source>
</reference>
<sequence>MTIEGPRLFYWRFRLPAKSESEMRTLAPASAGDVCRRGAQHFLVLAVEGKRALCVPVIFNRTFIHRADVSLWDSRREKSLQLSGTTVVRCTDHRWHRNGWDSRLMQASAASMRKIVDSLVKDLDAQAIEAGKPGLYQSVLGRGPKLGDRGRKKGGSPSD</sequence>
<comment type="caution">
    <text evidence="2">The sequence shown here is derived from an EMBL/GenBank/DDBJ whole genome shotgun (WGS) entry which is preliminary data.</text>
</comment>
<evidence type="ECO:0000313" key="3">
    <source>
        <dbReference type="Proteomes" id="UP000623107"/>
    </source>
</evidence>
<organism evidence="2 3">
    <name type="scientific">Gluconobacter vitians</name>
    <dbReference type="NCBI Taxonomy" id="2728102"/>
    <lineage>
        <taxon>Bacteria</taxon>
        <taxon>Pseudomonadati</taxon>
        <taxon>Pseudomonadota</taxon>
        <taxon>Alphaproteobacteria</taxon>
        <taxon>Acetobacterales</taxon>
        <taxon>Acetobacteraceae</taxon>
        <taxon>Gluconobacter</taxon>
    </lineage>
</organism>
<evidence type="ECO:0000313" key="2">
    <source>
        <dbReference type="EMBL" id="MBF0857617.1"/>
    </source>
</evidence>
<dbReference type="Proteomes" id="UP000623107">
    <property type="component" value="Unassembled WGS sequence"/>
</dbReference>
<feature type="compositionally biased region" description="Basic residues" evidence="1">
    <location>
        <begin position="150"/>
        <end position="159"/>
    </location>
</feature>
<reference evidence="2" key="2">
    <citation type="submission" date="2020-11" db="EMBL/GenBank/DDBJ databases">
        <title>Description of novel Gluconobacter species.</title>
        <authorList>
            <person name="Cleenwerck I."/>
            <person name="Cnockaert M."/>
            <person name="Borremans W."/>
            <person name="Wieme A.D."/>
            <person name="De Vuyst L."/>
            <person name="Vandamme P."/>
        </authorList>
    </citation>
    <scope>NUCLEOTIDE SEQUENCE</scope>
    <source>
        <strain evidence="2">LMG 31484</strain>
    </source>
</reference>
<dbReference type="EMBL" id="JABCQG010000001">
    <property type="protein sequence ID" value="MBF0857617.1"/>
    <property type="molecule type" value="Genomic_DNA"/>
</dbReference>
<proteinExistence type="predicted"/>